<comment type="pathway">
    <text evidence="1">tRNA modification; 5-methoxycarbonylmethyl-2-thiouridine-tRNA biosynthesis.</text>
</comment>
<dbReference type="EMBL" id="CP090175">
    <property type="protein sequence ID" value="UJO24899.1"/>
    <property type="molecule type" value="Genomic_DNA"/>
</dbReference>
<evidence type="ECO:0000256" key="2">
    <source>
        <dbReference type="ARBA" id="ARBA00008837"/>
    </source>
</evidence>
<dbReference type="CDD" id="cd19495">
    <property type="entry name" value="Elp6"/>
    <property type="match status" value="1"/>
</dbReference>
<proteinExistence type="inferred from homology"/>
<protein>
    <submittedName>
        <fullName evidence="3">Uncharacterized protein</fullName>
    </submittedName>
</protein>
<dbReference type="GO" id="GO:0033588">
    <property type="term" value="C:elongator holoenzyme complex"/>
    <property type="evidence" value="ECO:0007669"/>
    <property type="project" value="InterPro"/>
</dbReference>
<dbReference type="KEGG" id="ffu:CLAFUR5_14175"/>
<comment type="similarity">
    <text evidence="2">Belongs to the ELP6 family.</text>
</comment>
<dbReference type="Proteomes" id="UP000756132">
    <property type="component" value="Chromosome 13"/>
</dbReference>
<reference evidence="3" key="1">
    <citation type="submission" date="2021-12" db="EMBL/GenBank/DDBJ databases">
        <authorList>
            <person name="Zaccaron A."/>
            <person name="Stergiopoulos I."/>
        </authorList>
    </citation>
    <scope>NUCLEOTIDE SEQUENCE</scope>
    <source>
        <strain evidence="3">Race5_Kim</strain>
    </source>
</reference>
<dbReference type="PANTHER" id="PTHR16184">
    <property type="entry name" value="ELONGATOR COMPLEX PROTEIN 6"/>
    <property type="match status" value="1"/>
</dbReference>
<dbReference type="Gene3D" id="3.40.50.300">
    <property type="entry name" value="P-loop containing nucleotide triphosphate hydrolases"/>
    <property type="match status" value="1"/>
</dbReference>
<evidence type="ECO:0000313" key="3">
    <source>
        <dbReference type="EMBL" id="UJO24899.1"/>
    </source>
</evidence>
<evidence type="ECO:0000256" key="1">
    <source>
        <dbReference type="ARBA" id="ARBA00005043"/>
    </source>
</evidence>
<dbReference type="InterPro" id="IPR018627">
    <property type="entry name" value="ELP6"/>
</dbReference>
<accession>A0A9Q8PLN8</accession>
<dbReference type="GeneID" id="71994053"/>
<dbReference type="InterPro" id="IPR027417">
    <property type="entry name" value="P-loop_NTPase"/>
</dbReference>
<evidence type="ECO:0000313" key="4">
    <source>
        <dbReference type="Proteomes" id="UP000756132"/>
    </source>
</evidence>
<organism evidence="3 4">
    <name type="scientific">Passalora fulva</name>
    <name type="common">Tomato leaf mold</name>
    <name type="synonym">Cladosporium fulvum</name>
    <dbReference type="NCBI Taxonomy" id="5499"/>
    <lineage>
        <taxon>Eukaryota</taxon>
        <taxon>Fungi</taxon>
        <taxon>Dikarya</taxon>
        <taxon>Ascomycota</taxon>
        <taxon>Pezizomycotina</taxon>
        <taxon>Dothideomycetes</taxon>
        <taxon>Dothideomycetidae</taxon>
        <taxon>Mycosphaerellales</taxon>
        <taxon>Mycosphaerellaceae</taxon>
        <taxon>Fulvia</taxon>
    </lineage>
</organism>
<dbReference type="AlphaFoldDB" id="A0A9Q8PLN8"/>
<dbReference type="GO" id="GO:0002098">
    <property type="term" value="P:tRNA wobble uridine modification"/>
    <property type="evidence" value="ECO:0007669"/>
    <property type="project" value="InterPro"/>
</dbReference>
<dbReference type="OrthoDB" id="9995306at2759"/>
<name>A0A9Q8PLN8_PASFU</name>
<dbReference type="PROSITE" id="PS51257">
    <property type="entry name" value="PROKAR_LIPOPROTEIN"/>
    <property type="match status" value="1"/>
</dbReference>
<dbReference type="OMA" id="LYFIQRD"/>
<gene>
    <name evidence="3" type="ORF">CLAFUR5_14175</name>
</gene>
<reference evidence="3" key="2">
    <citation type="journal article" date="2022" name="Microb. Genom.">
        <title>A chromosome-scale genome assembly of the tomato pathogen Cladosporium fulvum reveals a compartmentalized genome architecture and the presence of a dispensable chromosome.</title>
        <authorList>
            <person name="Zaccaron A.Z."/>
            <person name="Chen L.H."/>
            <person name="Samaras A."/>
            <person name="Stergiopoulos I."/>
        </authorList>
    </citation>
    <scope>NUCLEOTIDE SEQUENCE</scope>
    <source>
        <strain evidence="3">Race5_Kim</strain>
    </source>
</reference>
<dbReference type="RefSeq" id="XP_047769265.1">
    <property type="nucleotide sequence ID" value="XM_047913323.1"/>
</dbReference>
<dbReference type="PANTHER" id="PTHR16184:SF6">
    <property type="entry name" value="ELONGATOR COMPLEX PROTEIN 6"/>
    <property type="match status" value="1"/>
</dbReference>
<keyword evidence="4" id="KW-1185">Reference proteome</keyword>
<sequence>MATRTPPSALEPYLQLPPETSLILLTGTLGCNANWLTSRMISSTLSPPNNDESTEKPISVLLISWLRDLPFWKNELRRTTGLDISKLPKGHFTFLDLFTTPPPEPHLTNLILSTITTLKTTFPASKILLVLDGPDILLATGTLTSQNLNTLLLQLRSQVHATILSCSADLPLLAAATGSTESRPTPIEVESAAVLTTQAHNARTVMSVRELETGAAKDVSGVLRVTKGGDAEGYDGESEGGDGVKEAELLYLVQRDGNVKVFSRGSDQ</sequence>